<dbReference type="AlphaFoldDB" id="A0A8X6TIC3"/>
<organism evidence="3 4">
    <name type="scientific">Nephila pilipes</name>
    <name type="common">Giant wood spider</name>
    <name type="synonym">Nephila maculata</name>
    <dbReference type="NCBI Taxonomy" id="299642"/>
    <lineage>
        <taxon>Eukaryota</taxon>
        <taxon>Metazoa</taxon>
        <taxon>Ecdysozoa</taxon>
        <taxon>Arthropoda</taxon>
        <taxon>Chelicerata</taxon>
        <taxon>Arachnida</taxon>
        <taxon>Araneae</taxon>
        <taxon>Araneomorphae</taxon>
        <taxon>Entelegynae</taxon>
        <taxon>Araneoidea</taxon>
        <taxon>Nephilidae</taxon>
        <taxon>Nephila</taxon>
    </lineage>
</organism>
<feature type="region of interest" description="Disordered" evidence="1">
    <location>
        <begin position="34"/>
        <end position="55"/>
    </location>
</feature>
<evidence type="ECO:0000313" key="3">
    <source>
        <dbReference type="EMBL" id="GFT20389.1"/>
    </source>
</evidence>
<sequence length="194" mass="21756">MAEKNDCSMETECGCESLSYSIEMKDKKTLSSAPEGAESIEYPEQAKANRNAASSIRREHRNIDCTLKINERRYAEISKRMTFVTSVVLVVFLWVLFAWNVILLRISYETQYESASKETNLTFGNASSVLVIDGIQNGEWSNEAKAYATAEMLETTKVEERTSVTLQLGSTSLNKTMALYLANKTEGLHLKEAV</sequence>
<evidence type="ECO:0000313" key="4">
    <source>
        <dbReference type="Proteomes" id="UP000887013"/>
    </source>
</evidence>
<dbReference type="Proteomes" id="UP000887013">
    <property type="component" value="Unassembled WGS sequence"/>
</dbReference>
<keyword evidence="2" id="KW-1133">Transmembrane helix</keyword>
<name>A0A8X6TIC3_NEPPI</name>
<feature type="transmembrane region" description="Helical" evidence="2">
    <location>
        <begin position="81"/>
        <end position="102"/>
    </location>
</feature>
<dbReference type="EMBL" id="BMAW01010778">
    <property type="protein sequence ID" value="GFT20389.1"/>
    <property type="molecule type" value="Genomic_DNA"/>
</dbReference>
<keyword evidence="2" id="KW-0472">Membrane</keyword>
<keyword evidence="4" id="KW-1185">Reference proteome</keyword>
<evidence type="ECO:0000256" key="1">
    <source>
        <dbReference type="SAM" id="MobiDB-lite"/>
    </source>
</evidence>
<keyword evidence="2" id="KW-0812">Transmembrane</keyword>
<gene>
    <name evidence="3" type="ORF">NPIL_50071</name>
</gene>
<accession>A0A8X6TIC3</accession>
<evidence type="ECO:0000256" key="2">
    <source>
        <dbReference type="SAM" id="Phobius"/>
    </source>
</evidence>
<protein>
    <submittedName>
        <fullName evidence="3">Uncharacterized protein</fullName>
    </submittedName>
</protein>
<comment type="caution">
    <text evidence="3">The sequence shown here is derived from an EMBL/GenBank/DDBJ whole genome shotgun (WGS) entry which is preliminary data.</text>
</comment>
<reference evidence="3" key="1">
    <citation type="submission" date="2020-08" db="EMBL/GenBank/DDBJ databases">
        <title>Multicomponent nature underlies the extraordinary mechanical properties of spider dragline silk.</title>
        <authorList>
            <person name="Kono N."/>
            <person name="Nakamura H."/>
            <person name="Mori M."/>
            <person name="Yoshida Y."/>
            <person name="Ohtoshi R."/>
            <person name="Malay A.D."/>
            <person name="Moran D.A.P."/>
            <person name="Tomita M."/>
            <person name="Numata K."/>
            <person name="Arakawa K."/>
        </authorList>
    </citation>
    <scope>NUCLEOTIDE SEQUENCE</scope>
</reference>
<proteinExistence type="predicted"/>